<reference evidence="1 2" key="1">
    <citation type="journal article" date="2019" name="Sci. Rep.">
        <title>Orb-weaving spider Araneus ventricosus genome elucidates the spidroin gene catalogue.</title>
        <authorList>
            <person name="Kono N."/>
            <person name="Nakamura H."/>
            <person name="Ohtoshi R."/>
            <person name="Moran D.A.P."/>
            <person name="Shinohara A."/>
            <person name="Yoshida Y."/>
            <person name="Fujiwara M."/>
            <person name="Mori M."/>
            <person name="Tomita M."/>
            <person name="Arakawa K."/>
        </authorList>
    </citation>
    <scope>NUCLEOTIDE SEQUENCE [LARGE SCALE GENOMIC DNA]</scope>
</reference>
<evidence type="ECO:0000313" key="1">
    <source>
        <dbReference type="EMBL" id="GBN96986.1"/>
    </source>
</evidence>
<accession>A0A4Y2TC22</accession>
<protein>
    <submittedName>
        <fullName evidence="1">Uncharacterized protein</fullName>
    </submittedName>
</protein>
<comment type="caution">
    <text evidence="1">The sequence shown here is derived from an EMBL/GenBank/DDBJ whole genome shotgun (WGS) entry which is preliminary data.</text>
</comment>
<name>A0A4Y2TC22_ARAVE</name>
<dbReference type="AlphaFoldDB" id="A0A4Y2TC22"/>
<dbReference type="EMBL" id="BGPR01026900">
    <property type="protein sequence ID" value="GBN96986.1"/>
    <property type="molecule type" value="Genomic_DNA"/>
</dbReference>
<keyword evidence="2" id="KW-1185">Reference proteome</keyword>
<dbReference type="Proteomes" id="UP000499080">
    <property type="component" value="Unassembled WGS sequence"/>
</dbReference>
<evidence type="ECO:0000313" key="2">
    <source>
        <dbReference type="Proteomes" id="UP000499080"/>
    </source>
</evidence>
<sequence>MLGGIRKRREKWKKCGNIPRRGDASCRRISKRELAYPGWYSNVGAVLPRTNDSTYLLREGSGRGPVMGYKDSGLSTRAIAAAVIQYPGASA</sequence>
<organism evidence="1 2">
    <name type="scientific">Araneus ventricosus</name>
    <name type="common">Orbweaver spider</name>
    <name type="synonym">Epeira ventricosa</name>
    <dbReference type="NCBI Taxonomy" id="182803"/>
    <lineage>
        <taxon>Eukaryota</taxon>
        <taxon>Metazoa</taxon>
        <taxon>Ecdysozoa</taxon>
        <taxon>Arthropoda</taxon>
        <taxon>Chelicerata</taxon>
        <taxon>Arachnida</taxon>
        <taxon>Araneae</taxon>
        <taxon>Araneomorphae</taxon>
        <taxon>Entelegynae</taxon>
        <taxon>Araneoidea</taxon>
        <taxon>Araneidae</taxon>
        <taxon>Araneus</taxon>
    </lineage>
</organism>
<gene>
    <name evidence="1" type="ORF">AVEN_65106_1</name>
</gene>
<proteinExistence type="predicted"/>